<keyword evidence="6 13" id="KW-0028">Amino-acid biosynthesis</keyword>
<dbReference type="SUPFAM" id="SSF55347">
    <property type="entry name" value="Glyceraldehyde-3-phosphate dehydrogenase-like, C-terminal domain"/>
    <property type="match status" value="1"/>
</dbReference>
<dbReference type="PANTHER" id="PTHR43331:SF1">
    <property type="entry name" value="HOMOSERINE DEHYDROGENASE"/>
    <property type="match status" value="1"/>
</dbReference>
<dbReference type="eggNOG" id="COG0460">
    <property type="taxonomic scope" value="Bacteria"/>
</dbReference>
<dbReference type="InterPro" id="IPR019811">
    <property type="entry name" value="HDH_CS"/>
</dbReference>
<evidence type="ECO:0000256" key="14">
    <source>
        <dbReference type="RuleBase" id="RU004171"/>
    </source>
</evidence>
<evidence type="ECO:0000256" key="7">
    <source>
        <dbReference type="ARBA" id="ARBA00022697"/>
    </source>
</evidence>
<dbReference type="PIRSF" id="PIRSF000098">
    <property type="entry name" value="Homoser_dehydrog"/>
    <property type="match status" value="1"/>
</dbReference>
<dbReference type="Pfam" id="PF03447">
    <property type="entry name" value="NAD_binding_3"/>
    <property type="match status" value="1"/>
</dbReference>
<evidence type="ECO:0000256" key="4">
    <source>
        <dbReference type="ARBA" id="ARBA00013213"/>
    </source>
</evidence>
<protein>
    <recommendedName>
        <fullName evidence="5 13">Homoserine dehydrogenase</fullName>
        <ecNumber evidence="4 13">1.1.1.3</ecNumber>
    </recommendedName>
</protein>
<comment type="pathway">
    <text evidence="2 13">Amino-acid biosynthesis; L-methionine biosynthesis via de novo pathway; L-homoserine from L-aspartate: step 3/3.</text>
</comment>
<comment type="catalytic activity">
    <reaction evidence="13">
        <text>L-homoserine + NADP(+) = L-aspartate 4-semialdehyde + NADPH + H(+)</text>
        <dbReference type="Rhea" id="RHEA:15761"/>
        <dbReference type="ChEBI" id="CHEBI:15378"/>
        <dbReference type="ChEBI" id="CHEBI:57476"/>
        <dbReference type="ChEBI" id="CHEBI:57783"/>
        <dbReference type="ChEBI" id="CHEBI:58349"/>
        <dbReference type="ChEBI" id="CHEBI:537519"/>
        <dbReference type="EC" id="1.1.1.3"/>
    </reaction>
</comment>
<evidence type="ECO:0000313" key="16">
    <source>
        <dbReference type="EMBL" id="ACM21030.1"/>
    </source>
</evidence>
<dbReference type="KEGG" id="geo:Geob_2680"/>
<comment type="pathway">
    <text evidence="1 13">Amino-acid biosynthesis; L-threonine biosynthesis; L-threonine from L-aspartate: step 3/5.</text>
</comment>
<dbReference type="SUPFAM" id="SSF51735">
    <property type="entry name" value="NAD(P)-binding Rossmann-fold domains"/>
    <property type="match status" value="1"/>
</dbReference>
<dbReference type="Proteomes" id="UP000007721">
    <property type="component" value="Chromosome"/>
</dbReference>
<evidence type="ECO:0000256" key="12">
    <source>
        <dbReference type="PIRSR" id="PIRSR000098-2"/>
    </source>
</evidence>
<evidence type="ECO:0000256" key="1">
    <source>
        <dbReference type="ARBA" id="ARBA00005056"/>
    </source>
</evidence>
<dbReference type="FunFam" id="3.30.70.260:FF:000030">
    <property type="entry name" value="Homoserine dehydrogenase"/>
    <property type="match status" value="1"/>
</dbReference>
<dbReference type="Pfam" id="PF00742">
    <property type="entry name" value="Homoserine_dh"/>
    <property type="match status" value="1"/>
</dbReference>
<evidence type="ECO:0000256" key="10">
    <source>
        <dbReference type="ARBA" id="ARBA00023167"/>
    </source>
</evidence>
<dbReference type="PROSITE" id="PS51671">
    <property type="entry name" value="ACT"/>
    <property type="match status" value="1"/>
</dbReference>
<dbReference type="RefSeq" id="WP_012647758.1">
    <property type="nucleotide sequence ID" value="NC_011979.1"/>
</dbReference>
<gene>
    <name evidence="16" type="primary">hom</name>
    <name evidence="16" type="ordered locus">Geob_2680</name>
</gene>
<feature type="domain" description="ACT" evidence="15">
    <location>
        <begin position="355"/>
        <end position="430"/>
    </location>
</feature>
<comment type="similarity">
    <text evidence="3 14">Belongs to the homoserine dehydrogenase family.</text>
</comment>
<dbReference type="PANTHER" id="PTHR43331">
    <property type="entry name" value="HOMOSERINE DEHYDROGENASE"/>
    <property type="match status" value="1"/>
</dbReference>
<keyword evidence="10 13" id="KW-0486">Methionine biosynthesis</keyword>
<dbReference type="InterPro" id="IPR001342">
    <property type="entry name" value="HDH_cat"/>
</dbReference>
<keyword evidence="9 13" id="KW-0560">Oxidoreductase</keyword>
<proteinExistence type="inferred from homology"/>
<dbReference type="OrthoDB" id="9808167at2"/>
<dbReference type="GO" id="GO:0009086">
    <property type="term" value="P:methionine biosynthetic process"/>
    <property type="evidence" value="ECO:0007669"/>
    <property type="project" value="UniProtKB-KW"/>
</dbReference>
<feature type="binding site" evidence="12">
    <location>
        <position position="105"/>
    </location>
    <ligand>
        <name>NADPH</name>
        <dbReference type="ChEBI" id="CHEBI:57783"/>
    </ligand>
</feature>
<dbReference type="Gene3D" id="3.40.50.720">
    <property type="entry name" value="NAD(P)-binding Rossmann-like Domain"/>
    <property type="match status" value="1"/>
</dbReference>
<evidence type="ECO:0000256" key="13">
    <source>
        <dbReference type="RuleBase" id="RU000579"/>
    </source>
</evidence>
<name>B9M1E8_GEODF</name>
<dbReference type="Pfam" id="PF01842">
    <property type="entry name" value="ACT"/>
    <property type="match status" value="1"/>
</dbReference>
<dbReference type="PROSITE" id="PS01042">
    <property type="entry name" value="HOMOSER_DHGENASE"/>
    <property type="match status" value="1"/>
</dbReference>
<dbReference type="UniPathway" id="UPA00050">
    <property type="reaction ID" value="UER00063"/>
</dbReference>
<dbReference type="InterPro" id="IPR002912">
    <property type="entry name" value="ACT_dom"/>
</dbReference>
<keyword evidence="8 12" id="KW-0521">NADP</keyword>
<feature type="binding site" evidence="12">
    <location>
        <position position="190"/>
    </location>
    <ligand>
        <name>L-homoserine</name>
        <dbReference type="ChEBI" id="CHEBI:57476"/>
    </ligand>
</feature>
<dbReference type="HOGENOM" id="CLU_009116_1_0_7"/>
<accession>B9M1E8</accession>
<evidence type="ECO:0000256" key="9">
    <source>
        <dbReference type="ARBA" id="ARBA00023002"/>
    </source>
</evidence>
<dbReference type="Gene3D" id="3.30.70.260">
    <property type="match status" value="1"/>
</dbReference>
<dbReference type="AlphaFoldDB" id="B9M1E8"/>
<dbReference type="EC" id="1.1.1.3" evidence="4 13"/>
<organism evidence="16 17">
    <name type="scientific">Geotalea daltonii (strain DSM 22248 / JCM 15807 / FRC-32)</name>
    <name type="common">Geobacter daltonii</name>
    <dbReference type="NCBI Taxonomy" id="316067"/>
    <lineage>
        <taxon>Bacteria</taxon>
        <taxon>Pseudomonadati</taxon>
        <taxon>Thermodesulfobacteriota</taxon>
        <taxon>Desulfuromonadia</taxon>
        <taxon>Geobacterales</taxon>
        <taxon>Geobacteraceae</taxon>
        <taxon>Geotalea</taxon>
    </lineage>
</organism>
<keyword evidence="17" id="KW-1185">Reference proteome</keyword>
<dbReference type="SUPFAM" id="SSF55021">
    <property type="entry name" value="ACT-like"/>
    <property type="match status" value="1"/>
</dbReference>
<feature type="binding site" evidence="12">
    <location>
        <begin position="9"/>
        <end position="16"/>
    </location>
    <ligand>
        <name>NADP(+)</name>
        <dbReference type="ChEBI" id="CHEBI:58349"/>
    </ligand>
</feature>
<dbReference type="InterPro" id="IPR045865">
    <property type="entry name" value="ACT-like_dom_sf"/>
</dbReference>
<evidence type="ECO:0000313" key="17">
    <source>
        <dbReference type="Proteomes" id="UP000007721"/>
    </source>
</evidence>
<dbReference type="STRING" id="316067.Geob_2680"/>
<dbReference type="CDD" id="cd04881">
    <property type="entry name" value="ACT_HSDH-Hom"/>
    <property type="match status" value="1"/>
</dbReference>
<dbReference type="EMBL" id="CP001390">
    <property type="protein sequence ID" value="ACM21030.1"/>
    <property type="molecule type" value="Genomic_DNA"/>
</dbReference>
<reference evidence="16 17" key="1">
    <citation type="submission" date="2009-01" db="EMBL/GenBank/DDBJ databases">
        <title>Complete sequence of Geobacter sp. FRC-32.</title>
        <authorList>
            <consortium name="US DOE Joint Genome Institute"/>
            <person name="Lucas S."/>
            <person name="Copeland A."/>
            <person name="Lapidus A."/>
            <person name="Glavina del Rio T."/>
            <person name="Dalin E."/>
            <person name="Tice H."/>
            <person name="Bruce D."/>
            <person name="Goodwin L."/>
            <person name="Pitluck S."/>
            <person name="Saunders E."/>
            <person name="Brettin T."/>
            <person name="Detter J.C."/>
            <person name="Han C."/>
            <person name="Larimer F."/>
            <person name="Land M."/>
            <person name="Hauser L."/>
            <person name="Kyrpides N."/>
            <person name="Ovchinnikova G."/>
            <person name="Kostka J."/>
            <person name="Richardson P."/>
        </authorList>
    </citation>
    <scope>NUCLEOTIDE SEQUENCE [LARGE SCALE GENOMIC DNA]</scope>
    <source>
        <strain evidence="17">DSM 22248 / JCM 15807 / FRC-32</strain>
    </source>
</reference>
<evidence type="ECO:0000256" key="5">
    <source>
        <dbReference type="ARBA" id="ARBA00013376"/>
    </source>
</evidence>
<dbReference type="NCBIfam" id="NF004976">
    <property type="entry name" value="PRK06349.1"/>
    <property type="match status" value="1"/>
</dbReference>
<dbReference type="InterPro" id="IPR005106">
    <property type="entry name" value="Asp/hSer_DH_NAD-bd"/>
</dbReference>
<evidence type="ECO:0000256" key="8">
    <source>
        <dbReference type="ARBA" id="ARBA00022857"/>
    </source>
</evidence>
<evidence type="ECO:0000259" key="15">
    <source>
        <dbReference type="PROSITE" id="PS51671"/>
    </source>
</evidence>
<dbReference type="GO" id="GO:0009088">
    <property type="term" value="P:threonine biosynthetic process"/>
    <property type="evidence" value="ECO:0007669"/>
    <property type="project" value="UniProtKB-UniPathway"/>
</dbReference>
<sequence length="436" mass="46803">MNEIKIGLIGFGTIGAGVVKLLDKNGSLLEEKLGTRLFLKKIADLDISTDRGVEVEPGVLTTNVDEVLCDPEIAIVIELIGGYEPARSFVLKAIANGKHIVTANKALLAVHGEEIYAAAEKKGVEVLFEAAVGGGIPVLSSIRGNLAGNNFSTVLGILNGTCNYILTRMTQEGADFAEVLKNAQQLGYAEADPTFDVEGIDTAHKLCLLLSLCFGTRVDLKEVSTEGISSIAAVDINFARDFGYKIKLLAIGKRDGERIEARVHPTMIPVNYPLADVNGVFNGIRLSGDFVGPVMFYGRGAGMEPTASAVIGDVADIARNLVAGISRRSAPLGFGDDKVKNLTIKPMGEITSKYYIRFNAFDRPGVLAKISGALGDNNISIESMMQTARSTNCTVPIVIMTHEAREMDIRKALSVIDTFDVIKEKSNVIRIEDNLE</sequence>
<dbReference type="Gene3D" id="3.30.360.10">
    <property type="entry name" value="Dihydrodipicolinate Reductase, domain 2"/>
    <property type="match status" value="1"/>
</dbReference>
<evidence type="ECO:0000256" key="3">
    <source>
        <dbReference type="ARBA" id="ARBA00006753"/>
    </source>
</evidence>
<evidence type="ECO:0000256" key="6">
    <source>
        <dbReference type="ARBA" id="ARBA00022605"/>
    </source>
</evidence>
<dbReference type="GO" id="GO:0004412">
    <property type="term" value="F:homoserine dehydrogenase activity"/>
    <property type="evidence" value="ECO:0007669"/>
    <property type="project" value="UniProtKB-EC"/>
</dbReference>
<evidence type="ECO:0000256" key="2">
    <source>
        <dbReference type="ARBA" id="ARBA00005062"/>
    </source>
</evidence>
<keyword evidence="7 13" id="KW-0791">Threonine biosynthesis</keyword>
<dbReference type="InterPro" id="IPR016204">
    <property type="entry name" value="HDH"/>
</dbReference>
<dbReference type="FunFam" id="3.30.360.10:FF:000005">
    <property type="entry name" value="Homoserine dehydrogenase"/>
    <property type="match status" value="1"/>
</dbReference>
<dbReference type="GO" id="GO:0050661">
    <property type="term" value="F:NADP binding"/>
    <property type="evidence" value="ECO:0007669"/>
    <property type="project" value="InterPro"/>
</dbReference>
<feature type="active site" description="Proton donor" evidence="11">
    <location>
        <position position="205"/>
    </location>
</feature>
<dbReference type="UniPathway" id="UPA00051">
    <property type="reaction ID" value="UER00465"/>
</dbReference>
<evidence type="ECO:0000256" key="11">
    <source>
        <dbReference type="PIRSR" id="PIRSR000098-1"/>
    </source>
</evidence>
<dbReference type="InterPro" id="IPR036291">
    <property type="entry name" value="NAD(P)-bd_dom_sf"/>
</dbReference>